<dbReference type="AlphaFoldDB" id="A0A444WWY4"/>
<accession>A0A444WWY4</accession>
<gene>
    <name evidence="1" type="ORF">Ahy_B10g100509</name>
</gene>
<sequence length="111" mass="12987">MTQIVNIIVMMASLKATRETPPRVWLLPSPFADDVLCLKPFDVIVRAYLCRWMPTTTQLEKVIVPIYEVPDSWYILVMDVKEGKVYCFDVTKSDDTVERRERNMRTIVSPY</sequence>
<dbReference type="Proteomes" id="UP000289738">
    <property type="component" value="Chromosome B10"/>
</dbReference>
<protein>
    <recommendedName>
        <fullName evidence="3">Ubiquitin-like protease family profile domain-containing protein</fullName>
    </recommendedName>
</protein>
<comment type="caution">
    <text evidence="1">The sequence shown here is derived from an EMBL/GenBank/DDBJ whole genome shotgun (WGS) entry which is preliminary data.</text>
</comment>
<keyword evidence="2" id="KW-1185">Reference proteome</keyword>
<evidence type="ECO:0008006" key="3">
    <source>
        <dbReference type="Google" id="ProtNLM"/>
    </source>
</evidence>
<organism evidence="1 2">
    <name type="scientific">Arachis hypogaea</name>
    <name type="common">Peanut</name>
    <dbReference type="NCBI Taxonomy" id="3818"/>
    <lineage>
        <taxon>Eukaryota</taxon>
        <taxon>Viridiplantae</taxon>
        <taxon>Streptophyta</taxon>
        <taxon>Embryophyta</taxon>
        <taxon>Tracheophyta</taxon>
        <taxon>Spermatophyta</taxon>
        <taxon>Magnoliopsida</taxon>
        <taxon>eudicotyledons</taxon>
        <taxon>Gunneridae</taxon>
        <taxon>Pentapetalae</taxon>
        <taxon>rosids</taxon>
        <taxon>fabids</taxon>
        <taxon>Fabales</taxon>
        <taxon>Fabaceae</taxon>
        <taxon>Papilionoideae</taxon>
        <taxon>50 kb inversion clade</taxon>
        <taxon>dalbergioids sensu lato</taxon>
        <taxon>Dalbergieae</taxon>
        <taxon>Pterocarpus clade</taxon>
        <taxon>Arachis</taxon>
    </lineage>
</organism>
<reference evidence="1 2" key="1">
    <citation type="submission" date="2019-01" db="EMBL/GenBank/DDBJ databases">
        <title>Sequencing of cultivated peanut Arachis hypogaea provides insights into genome evolution and oil improvement.</title>
        <authorList>
            <person name="Chen X."/>
        </authorList>
    </citation>
    <scope>NUCLEOTIDE SEQUENCE [LARGE SCALE GENOMIC DNA]</scope>
    <source>
        <strain evidence="2">cv. Fuhuasheng</strain>
        <tissue evidence="1">Leaves</tissue>
    </source>
</reference>
<evidence type="ECO:0000313" key="1">
    <source>
        <dbReference type="EMBL" id="RYQ81921.1"/>
    </source>
</evidence>
<dbReference type="EMBL" id="SDMP01000020">
    <property type="protein sequence ID" value="RYQ81921.1"/>
    <property type="molecule type" value="Genomic_DNA"/>
</dbReference>
<proteinExistence type="predicted"/>
<evidence type="ECO:0000313" key="2">
    <source>
        <dbReference type="Proteomes" id="UP000289738"/>
    </source>
</evidence>
<name>A0A444WWY4_ARAHY</name>